<evidence type="ECO:0000256" key="3">
    <source>
        <dbReference type="ARBA" id="ARBA00022692"/>
    </source>
</evidence>
<evidence type="ECO:0000256" key="5">
    <source>
        <dbReference type="ARBA" id="ARBA00023136"/>
    </source>
</evidence>
<comment type="subcellular location">
    <subcellularLocation>
        <location evidence="1">Membrane</location>
        <topology evidence="1">Multi-pass membrane protein</topology>
    </subcellularLocation>
</comment>
<organism evidence="7 8">
    <name type="scientific">Citricoccus nitrophenolicus</name>
    <dbReference type="NCBI Taxonomy" id="863575"/>
    <lineage>
        <taxon>Bacteria</taxon>
        <taxon>Bacillati</taxon>
        <taxon>Actinomycetota</taxon>
        <taxon>Actinomycetes</taxon>
        <taxon>Micrococcales</taxon>
        <taxon>Micrococcaceae</taxon>
        <taxon>Citricoccus</taxon>
    </lineage>
</organism>
<comment type="caution">
    <text evidence="7">The sequence shown here is derived from an EMBL/GenBank/DDBJ whole genome shotgun (WGS) entry which is preliminary data.</text>
</comment>
<keyword evidence="3 6" id="KW-0812">Transmembrane</keyword>
<feature type="transmembrane region" description="Helical" evidence="6">
    <location>
        <begin position="98"/>
        <end position="119"/>
    </location>
</feature>
<proteinExistence type="predicted"/>
<keyword evidence="8" id="KW-1185">Reference proteome</keyword>
<name>A0ABV0IG63_9MICC</name>
<evidence type="ECO:0000256" key="4">
    <source>
        <dbReference type="ARBA" id="ARBA00022989"/>
    </source>
</evidence>
<keyword evidence="2" id="KW-0813">Transport</keyword>
<sequence>MPPWTHGPTPRTWPARRASEGSHFVRALFAFGLTTAVLVWLAFVVTNNWETLPTILGLVVFGIGQGALVTLVFNVLVTAAPKGLAGDVGSIRGTAQNLASAVGTAVMGAVLVTVLSTGISQAVDGHPELPPELVAQVDLDNANVVNNEDLRALLEDTTASPEQVEAAVALNEEQRLRTLKLGFLLQAGVSVVAAIPASRLPRYRPGEIPAQAQASAGRISPAGDYSGLVSCGRSSSRGSSACCPLASGVLSTRSASLPAASARARRPRPVSSRPRSANCRAVLCRSAGLWWFWRNSLSFWVVVSAV</sequence>
<evidence type="ECO:0000256" key="6">
    <source>
        <dbReference type="SAM" id="Phobius"/>
    </source>
</evidence>
<dbReference type="Proteomes" id="UP001484097">
    <property type="component" value="Unassembled WGS sequence"/>
</dbReference>
<keyword evidence="5 6" id="KW-0472">Membrane</keyword>
<gene>
    <name evidence="7" type="ORF">ABDK96_05580</name>
</gene>
<reference evidence="7 8" key="1">
    <citation type="submission" date="2024-05" db="EMBL/GenBank/DDBJ databases">
        <authorList>
            <person name="Yi C."/>
        </authorList>
    </citation>
    <scope>NUCLEOTIDE SEQUENCE [LARGE SCALE GENOMIC DNA]</scope>
    <source>
        <strain evidence="7 8">XS13</strain>
    </source>
</reference>
<protein>
    <submittedName>
        <fullName evidence="7">Uncharacterized protein</fullName>
    </submittedName>
</protein>
<evidence type="ECO:0000313" key="7">
    <source>
        <dbReference type="EMBL" id="MEO9247144.1"/>
    </source>
</evidence>
<dbReference type="PANTHER" id="PTHR42718">
    <property type="entry name" value="MAJOR FACILITATOR SUPERFAMILY MULTIDRUG TRANSPORTER MFSC"/>
    <property type="match status" value="1"/>
</dbReference>
<dbReference type="InterPro" id="IPR036259">
    <property type="entry name" value="MFS_trans_sf"/>
</dbReference>
<feature type="transmembrane region" description="Helical" evidence="6">
    <location>
        <begin position="24"/>
        <end position="43"/>
    </location>
</feature>
<dbReference type="RefSeq" id="WP_347919569.1">
    <property type="nucleotide sequence ID" value="NZ_JBDXMX010000002.1"/>
</dbReference>
<dbReference type="PANTHER" id="PTHR42718:SF9">
    <property type="entry name" value="MAJOR FACILITATOR SUPERFAMILY MULTIDRUG TRANSPORTER MFSC"/>
    <property type="match status" value="1"/>
</dbReference>
<keyword evidence="4 6" id="KW-1133">Transmembrane helix</keyword>
<evidence type="ECO:0000313" key="8">
    <source>
        <dbReference type="Proteomes" id="UP001484097"/>
    </source>
</evidence>
<evidence type="ECO:0000256" key="1">
    <source>
        <dbReference type="ARBA" id="ARBA00004141"/>
    </source>
</evidence>
<dbReference type="Gene3D" id="1.20.1250.20">
    <property type="entry name" value="MFS general substrate transporter like domains"/>
    <property type="match status" value="1"/>
</dbReference>
<accession>A0ABV0IG63</accession>
<dbReference type="EMBL" id="JBDXMX010000002">
    <property type="protein sequence ID" value="MEO9247144.1"/>
    <property type="molecule type" value="Genomic_DNA"/>
</dbReference>
<feature type="transmembrane region" description="Helical" evidence="6">
    <location>
        <begin position="55"/>
        <end position="77"/>
    </location>
</feature>
<dbReference type="SUPFAM" id="SSF103473">
    <property type="entry name" value="MFS general substrate transporter"/>
    <property type="match status" value="1"/>
</dbReference>
<evidence type="ECO:0000256" key="2">
    <source>
        <dbReference type="ARBA" id="ARBA00022448"/>
    </source>
</evidence>